<gene>
    <name evidence="1" type="ORF">RM529_15555</name>
</gene>
<sequence length="70" mass="8148">MKKTSLVLILMFLISLQGLPQKDIEILWNSKEVGKNMVTEESVMAKEYTFPERIHDFQVDTVNNHITIQL</sequence>
<name>A0ABU3CZ49_9FLAO</name>
<proteinExistence type="predicted"/>
<keyword evidence="2" id="KW-1185">Reference proteome</keyword>
<reference evidence="1 2" key="1">
    <citation type="submission" date="2023-09" db="EMBL/GenBank/DDBJ databases">
        <authorList>
            <person name="Rey-Velasco X."/>
        </authorList>
    </citation>
    <scope>NUCLEOTIDE SEQUENCE [LARGE SCALE GENOMIC DNA]</scope>
    <source>
        <strain evidence="1 2">F297</strain>
    </source>
</reference>
<feature type="non-terminal residue" evidence="1">
    <location>
        <position position="70"/>
    </location>
</feature>
<evidence type="ECO:0000313" key="2">
    <source>
        <dbReference type="Proteomes" id="UP001248819"/>
    </source>
</evidence>
<dbReference type="RefSeq" id="WP_311485673.1">
    <property type="nucleotide sequence ID" value="NZ_JAVRHP010000132.1"/>
</dbReference>
<evidence type="ECO:0000313" key="1">
    <source>
        <dbReference type="EMBL" id="MDT0651571.1"/>
    </source>
</evidence>
<dbReference type="EMBL" id="JAVRHP010000132">
    <property type="protein sequence ID" value="MDT0651571.1"/>
    <property type="molecule type" value="Genomic_DNA"/>
</dbReference>
<organism evidence="1 2">
    <name type="scientific">Autumnicola edwardsiae</name>
    <dbReference type="NCBI Taxonomy" id="3075594"/>
    <lineage>
        <taxon>Bacteria</taxon>
        <taxon>Pseudomonadati</taxon>
        <taxon>Bacteroidota</taxon>
        <taxon>Flavobacteriia</taxon>
        <taxon>Flavobacteriales</taxon>
        <taxon>Flavobacteriaceae</taxon>
        <taxon>Autumnicola</taxon>
    </lineage>
</organism>
<dbReference type="Proteomes" id="UP001248819">
    <property type="component" value="Unassembled WGS sequence"/>
</dbReference>
<accession>A0ABU3CZ49</accession>
<protein>
    <submittedName>
        <fullName evidence="1">Uncharacterized protein</fullName>
    </submittedName>
</protein>
<comment type="caution">
    <text evidence="1">The sequence shown here is derived from an EMBL/GenBank/DDBJ whole genome shotgun (WGS) entry which is preliminary data.</text>
</comment>